<feature type="coiled-coil region" evidence="1">
    <location>
        <begin position="140"/>
        <end position="167"/>
    </location>
</feature>
<name>A0A8T1V5G9_9STRA</name>
<keyword evidence="2" id="KW-0472">Membrane</keyword>
<reference evidence="3" key="1">
    <citation type="submission" date="2021-02" db="EMBL/GenBank/DDBJ databases">
        <authorList>
            <person name="Palmer J.M."/>
        </authorList>
    </citation>
    <scope>NUCLEOTIDE SEQUENCE</scope>
    <source>
        <strain evidence="3">SCRP734</strain>
    </source>
</reference>
<proteinExistence type="predicted"/>
<dbReference type="Proteomes" id="UP000694044">
    <property type="component" value="Unassembled WGS sequence"/>
</dbReference>
<keyword evidence="1" id="KW-0175">Coiled coil</keyword>
<evidence type="ECO:0000256" key="1">
    <source>
        <dbReference type="SAM" id="Coils"/>
    </source>
</evidence>
<feature type="transmembrane region" description="Helical" evidence="2">
    <location>
        <begin position="7"/>
        <end position="26"/>
    </location>
</feature>
<keyword evidence="2" id="KW-0812">Transmembrane</keyword>
<gene>
    <name evidence="3" type="ORF">PHYPSEUDO_013284</name>
</gene>
<evidence type="ECO:0000313" key="4">
    <source>
        <dbReference type="Proteomes" id="UP000694044"/>
    </source>
</evidence>
<sequence length="179" mass="20302">MKLTWETWALACIVVSAILIVATIVIKVANDEQCSTFQVSRYNEMMRLMRDFRFKTPACRFTAQAIAKYKIEALDDPAHVANTWKLNDFTDYALYALVAGDALKDTSRLLVFNDPTFADIAADYDASANTFYKEDSRALAEDLILKYIDTEDKKKALSNELKNMTSNQVFDLLIRGTKS</sequence>
<dbReference type="AlphaFoldDB" id="A0A8T1V5G9"/>
<evidence type="ECO:0000256" key="2">
    <source>
        <dbReference type="SAM" id="Phobius"/>
    </source>
</evidence>
<dbReference type="EMBL" id="JAGDFM010000680">
    <property type="protein sequence ID" value="KAG7376502.1"/>
    <property type="molecule type" value="Genomic_DNA"/>
</dbReference>
<organism evidence="3 4">
    <name type="scientific">Phytophthora pseudosyringae</name>
    <dbReference type="NCBI Taxonomy" id="221518"/>
    <lineage>
        <taxon>Eukaryota</taxon>
        <taxon>Sar</taxon>
        <taxon>Stramenopiles</taxon>
        <taxon>Oomycota</taxon>
        <taxon>Peronosporomycetes</taxon>
        <taxon>Peronosporales</taxon>
        <taxon>Peronosporaceae</taxon>
        <taxon>Phytophthora</taxon>
    </lineage>
</organism>
<keyword evidence="4" id="KW-1185">Reference proteome</keyword>
<evidence type="ECO:0000313" key="3">
    <source>
        <dbReference type="EMBL" id="KAG7376502.1"/>
    </source>
</evidence>
<accession>A0A8T1V5G9</accession>
<comment type="caution">
    <text evidence="3">The sequence shown here is derived from an EMBL/GenBank/DDBJ whole genome shotgun (WGS) entry which is preliminary data.</text>
</comment>
<protein>
    <submittedName>
        <fullName evidence="3">Uncharacterized protein</fullName>
    </submittedName>
</protein>
<keyword evidence="2" id="KW-1133">Transmembrane helix</keyword>